<comment type="caution">
    <text evidence="2">The sequence shown here is derived from an EMBL/GenBank/DDBJ whole genome shotgun (WGS) entry which is preliminary data.</text>
</comment>
<evidence type="ECO:0000313" key="3">
    <source>
        <dbReference type="Proteomes" id="UP001189429"/>
    </source>
</evidence>
<keyword evidence="3" id="KW-1185">Reference proteome</keyword>
<reference evidence="2" key="1">
    <citation type="submission" date="2023-10" db="EMBL/GenBank/DDBJ databases">
        <authorList>
            <person name="Chen Y."/>
            <person name="Shah S."/>
            <person name="Dougan E. K."/>
            <person name="Thang M."/>
            <person name="Chan C."/>
        </authorList>
    </citation>
    <scope>NUCLEOTIDE SEQUENCE [LARGE SCALE GENOMIC DNA]</scope>
</reference>
<keyword evidence="1" id="KW-0812">Transmembrane</keyword>
<sequence length="116" mass="13098">MVDFLGPVRWHIHCEDLQRQDPSSFHHATVIVPTLYSIVWFCVWGTEGIRMQRMADSAGLCSQAHGGGSSWSDQYNLTDKQNLSMGWTPGCVLDDAYHGGYGRCKRAKFTRYVDPS</sequence>
<organism evidence="2 3">
    <name type="scientific">Prorocentrum cordatum</name>
    <dbReference type="NCBI Taxonomy" id="2364126"/>
    <lineage>
        <taxon>Eukaryota</taxon>
        <taxon>Sar</taxon>
        <taxon>Alveolata</taxon>
        <taxon>Dinophyceae</taxon>
        <taxon>Prorocentrales</taxon>
        <taxon>Prorocentraceae</taxon>
        <taxon>Prorocentrum</taxon>
    </lineage>
</organism>
<feature type="transmembrane region" description="Helical" evidence="1">
    <location>
        <begin position="25"/>
        <end position="44"/>
    </location>
</feature>
<gene>
    <name evidence="2" type="ORF">PCOR1329_LOCUS66381</name>
</gene>
<proteinExistence type="predicted"/>
<keyword evidence="1" id="KW-1133">Transmembrane helix</keyword>
<evidence type="ECO:0000256" key="1">
    <source>
        <dbReference type="SAM" id="Phobius"/>
    </source>
</evidence>
<name>A0ABN9WDK9_9DINO</name>
<dbReference type="Proteomes" id="UP001189429">
    <property type="component" value="Unassembled WGS sequence"/>
</dbReference>
<keyword evidence="1" id="KW-0472">Membrane</keyword>
<accession>A0ABN9WDK9</accession>
<protein>
    <submittedName>
        <fullName evidence="2">Uncharacterized protein</fullName>
    </submittedName>
</protein>
<dbReference type="EMBL" id="CAUYUJ010018547">
    <property type="protein sequence ID" value="CAK0884429.1"/>
    <property type="molecule type" value="Genomic_DNA"/>
</dbReference>
<evidence type="ECO:0000313" key="2">
    <source>
        <dbReference type="EMBL" id="CAK0884429.1"/>
    </source>
</evidence>